<evidence type="ECO:0000259" key="4">
    <source>
        <dbReference type="PROSITE" id="PS50072"/>
    </source>
</evidence>
<comment type="caution">
    <text evidence="5">The sequence shown here is derived from an EMBL/GenBank/DDBJ whole genome shotgun (WGS) entry which is preliminary data.</text>
</comment>
<feature type="compositionally biased region" description="Low complexity" evidence="3">
    <location>
        <begin position="128"/>
        <end position="147"/>
    </location>
</feature>
<keyword evidence="2" id="KW-0697">Rotamase</keyword>
<comment type="function">
    <text evidence="2">PPIases accelerate the folding of proteins. It catalyzes the cis-trans isomerization of proline imidic peptide bonds in oligopeptides.</text>
</comment>
<dbReference type="GO" id="GO:0003755">
    <property type="term" value="F:peptidyl-prolyl cis-trans isomerase activity"/>
    <property type="evidence" value="ECO:0007669"/>
    <property type="project" value="UniProtKB-UniRule"/>
</dbReference>
<dbReference type="EC" id="5.2.1.8" evidence="2"/>
<dbReference type="AlphaFoldDB" id="A0A835M5E8"/>
<protein>
    <recommendedName>
        <fullName evidence="2">Peptidyl-prolyl cis-trans isomerase</fullName>
        <shortName evidence="2">PPIase</shortName>
        <ecNumber evidence="2">5.2.1.8</ecNumber>
    </recommendedName>
</protein>
<dbReference type="GO" id="GO:0016018">
    <property type="term" value="F:cyclosporin A binding"/>
    <property type="evidence" value="ECO:0007669"/>
    <property type="project" value="TreeGrafter"/>
</dbReference>
<dbReference type="Gene3D" id="2.40.100.10">
    <property type="entry name" value="Cyclophilin-like"/>
    <property type="match status" value="1"/>
</dbReference>
<organism evidence="5 6">
    <name type="scientific">Coptis chinensis</name>
    <dbReference type="NCBI Taxonomy" id="261450"/>
    <lineage>
        <taxon>Eukaryota</taxon>
        <taxon>Viridiplantae</taxon>
        <taxon>Streptophyta</taxon>
        <taxon>Embryophyta</taxon>
        <taxon>Tracheophyta</taxon>
        <taxon>Spermatophyta</taxon>
        <taxon>Magnoliopsida</taxon>
        <taxon>Ranunculales</taxon>
        <taxon>Ranunculaceae</taxon>
        <taxon>Coptidoideae</taxon>
        <taxon>Coptis</taxon>
    </lineage>
</organism>
<gene>
    <name evidence="5" type="ORF">IFM89_009606</name>
</gene>
<dbReference type="SUPFAM" id="SSF50891">
    <property type="entry name" value="Cyclophilin-like"/>
    <property type="match status" value="1"/>
</dbReference>
<feature type="domain" description="PPIase cyclophilin-type" evidence="4">
    <location>
        <begin position="1"/>
        <end position="123"/>
    </location>
</feature>
<dbReference type="Pfam" id="PF00160">
    <property type="entry name" value="Pro_isomerase"/>
    <property type="match status" value="1"/>
</dbReference>
<dbReference type="Proteomes" id="UP000631114">
    <property type="component" value="Unassembled WGS sequence"/>
</dbReference>
<evidence type="ECO:0000256" key="2">
    <source>
        <dbReference type="RuleBase" id="RU363019"/>
    </source>
</evidence>
<evidence type="ECO:0000256" key="3">
    <source>
        <dbReference type="SAM" id="MobiDB-lite"/>
    </source>
</evidence>
<dbReference type="GO" id="GO:0005737">
    <property type="term" value="C:cytoplasm"/>
    <property type="evidence" value="ECO:0007669"/>
    <property type="project" value="TreeGrafter"/>
</dbReference>
<dbReference type="InterPro" id="IPR029000">
    <property type="entry name" value="Cyclophilin-like_dom_sf"/>
</dbReference>
<dbReference type="PROSITE" id="PS50072">
    <property type="entry name" value="CSA_PPIASE_2"/>
    <property type="match status" value="1"/>
</dbReference>
<keyword evidence="6" id="KW-1185">Reference proteome</keyword>
<keyword evidence="2" id="KW-0413">Isomerase</keyword>
<evidence type="ECO:0000313" key="6">
    <source>
        <dbReference type="Proteomes" id="UP000631114"/>
    </source>
</evidence>
<comment type="catalytic activity">
    <reaction evidence="2">
        <text>[protein]-peptidylproline (omega=180) = [protein]-peptidylproline (omega=0)</text>
        <dbReference type="Rhea" id="RHEA:16237"/>
        <dbReference type="Rhea" id="RHEA-COMP:10747"/>
        <dbReference type="Rhea" id="RHEA-COMP:10748"/>
        <dbReference type="ChEBI" id="CHEBI:83833"/>
        <dbReference type="ChEBI" id="CHEBI:83834"/>
        <dbReference type="EC" id="5.2.1.8"/>
    </reaction>
</comment>
<sequence length="292" mass="31585">MVQVLDIYMVVISQSVMALVEKVYGGGGGWGGVGEERFALFFTDENFELSHNEAGLLSMANAGKHTNGSQFFITLKATPHLDGKHVVFGKVVKGMDTVFCIEKQAGSEDGKPCCLVKIVDCREDDPSSDSYSSSSDSDSSPSNSSSSDGRRRRKKTSKTNSRRRGRKKRMGSDSSSDLETDSGISESDDDVAHPQESAPAAFINSLHDEIKSSEDPGVRVQLLKGTKVLAQGEVQVLVPEEVRGKVRGCEVSVLLDDTAGKPIEVIQGVREGALPVKMRVRVRVRVHVSVAR</sequence>
<proteinExistence type="inferred from homology"/>
<dbReference type="GO" id="GO:0006457">
    <property type="term" value="P:protein folding"/>
    <property type="evidence" value="ECO:0007669"/>
    <property type="project" value="TreeGrafter"/>
</dbReference>
<dbReference type="PANTHER" id="PTHR11071:SF447">
    <property type="entry name" value="PEPTIDYL-PROLYL CIS-TRANS ISOMERASE CYP63"/>
    <property type="match status" value="1"/>
</dbReference>
<evidence type="ECO:0000256" key="1">
    <source>
        <dbReference type="ARBA" id="ARBA00007365"/>
    </source>
</evidence>
<dbReference type="EMBL" id="JADFTS010000002">
    <property type="protein sequence ID" value="KAF9619855.1"/>
    <property type="molecule type" value="Genomic_DNA"/>
</dbReference>
<feature type="region of interest" description="Disordered" evidence="3">
    <location>
        <begin position="126"/>
        <end position="194"/>
    </location>
</feature>
<comment type="similarity">
    <text evidence="1 2">Belongs to the cyclophilin-type PPIase family.</text>
</comment>
<dbReference type="PANTHER" id="PTHR11071">
    <property type="entry name" value="PEPTIDYL-PROLYL CIS-TRANS ISOMERASE"/>
    <property type="match status" value="1"/>
</dbReference>
<dbReference type="InterPro" id="IPR002130">
    <property type="entry name" value="Cyclophilin-type_PPIase_dom"/>
</dbReference>
<accession>A0A835M5E8</accession>
<evidence type="ECO:0000313" key="5">
    <source>
        <dbReference type="EMBL" id="KAF9619855.1"/>
    </source>
</evidence>
<feature type="compositionally biased region" description="Basic residues" evidence="3">
    <location>
        <begin position="150"/>
        <end position="169"/>
    </location>
</feature>
<dbReference type="PRINTS" id="PR00153">
    <property type="entry name" value="CSAPPISMRASE"/>
</dbReference>
<name>A0A835M5E8_9MAGN</name>
<reference evidence="5 6" key="1">
    <citation type="submission" date="2020-10" db="EMBL/GenBank/DDBJ databases">
        <title>The Coptis chinensis genome and diversification of protoberbering-type alkaloids.</title>
        <authorList>
            <person name="Wang B."/>
            <person name="Shu S."/>
            <person name="Song C."/>
            <person name="Liu Y."/>
        </authorList>
    </citation>
    <scope>NUCLEOTIDE SEQUENCE [LARGE SCALE GENOMIC DNA]</scope>
    <source>
        <strain evidence="5">HL-2020</strain>
        <tissue evidence="5">Leaf</tissue>
    </source>
</reference>